<evidence type="ECO:0000259" key="4">
    <source>
        <dbReference type="Pfam" id="PF02894"/>
    </source>
</evidence>
<dbReference type="InterPro" id="IPR030827">
    <property type="entry name" value="Myo_inos_IolG"/>
</dbReference>
<dbReference type="Gene3D" id="3.40.50.720">
    <property type="entry name" value="NAD(P)-binding Rossmann-like Domain"/>
    <property type="match status" value="1"/>
</dbReference>
<reference evidence="5 6" key="1">
    <citation type="submission" date="2018-11" db="EMBL/GenBank/DDBJ databases">
        <title>Paraburkholderia sp. DHOA04, isolated from soil.</title>
        <authorList>
            <person name="Gao Z.-H."/>
            <person name="Qiu L.-H."/>
            <person name="Fu J.-C."/>
        </authorList>
    </citation>
    <scope>NUCLEOTIDE SEQUENCE [LARGE SCALE GENOMIC DNA]</scope>
    <source>
        <strain evidence="5 6">DHOA04</strain>
    </source>
</reference>
<feature type="domain" description="Gfo/Idh/MocA-like oxidoreductase N-terminal" evidence="3">
    <location>
        <begin position="10"/>
        <end position="126"/>
    </location>
</feature>
<name>A0A3N6MCD6_9BURK</name>
<sequence>MSENVGTTLDVAVFGAGRIGRIHAANLARASGVRLKYVIDVNQAAAAALAAQHGAQVADIDVALGDASIGATMICSSTDTHSELILKSAAAGKHIFCEKPVDLTLDRARECAQAVERAGVVAMIGFQRRYDPTFAALKARLDAGEIGTPEMLVVTSRDPGAPPVEYIRRSGGIFKDMLIHDFDIFRWILDDEADTVHATGSCLSDPAIAEAGDIDSTAVTIRTKRGRLCQINTARRAAYGYDQRFEILGSDGMLQAGNVKPTEVVAWSKSAVSQDVPEAFFLERYRAAYALEMAHFHDAVTKGAPVRTTVADGLKALELAEAAALSWREERVVKLGE</sequence>
<dbReference type="NCBIfam" id="TIGR04380">
    <property type="entry name" value="myo_inos_iolG"/>
    <property type="match status" value="1"/>
</dbReference>
<organism evidence="5 6">
    <name type="scientific">Paraburkholderia dinghuensis</name>
    <dbReference type="NCBI Taxonomy" id="2305225"/>
    <lineage>
        <taxon>Bacteria</taxon>
        <taxon>Pseudomonadati</taxon>
        <taxon>Pseudomonadota</taxon>
        <taxon>Betaproteobacteria</taxon>
        <taxon>Burkholderiales</taxon>
        <taxon>Burkholderiaceae</taxon>
        <taxon>Paraburkholderia</taxon>
    </lineage>
</organism>
<dbReference type="OrthoDB" id="8565814at2"/>
<proteinExistence type="inferred from homology"/>
<gene>
    <name evidence="5" type="primary">iolG</name>
    <name evidence="5" type="ORF">D1Y85_23455</name>
</gene>
<dbReference type="Gene3D" id="3.30.360.10">
    <property type="entry name" value="Dihydrodipicolinate Reductase, domain 2"/>
    <property type="match status" value="1"/>
</dbReference>
<evidence type="ECO:0000313" key="6">
    <source>
        <dbReference type="Proteomes" id="UP000272778"/>
    </source>
</evidence>
<protein>
    <submittedName>
        <fullName evidence="5">Inositol 2-dehydrogenase</fullName>
        <ecNumber evidence="5">1.1.1.18</ecNumber>
    </submittedName>
</protein>
<dbReference type="GO" id="GO:0000166">
    <property type="term" value="F:nucleotide binding"/>
    <property type="evidence" value="ECO:0007669"/>
    <property type="project" value="InterPro"/>
</dbReference>
<keyword evidence="6" id="KW-1185">Reference proteome</keyword>
<comment type="caution">
    <text evidence="5">The sequence shown here is derived from an EMBL/GenBank/DDBJ whole genome shotgun (WGS) entry which is preliminary data.</text>
</comment>
<dbReference type="GO" id="GO:0050112">
    <property type="term" value="F:inositol 2-dehydrogenase (NAD+) activity"/>
    <property type="evidence" value="ECO:0007669"/>
    <property type="project" value="UniProtKB-EC"/>
</dbReference>
<dbReference type="Pfam" id="PF01408">
    <property type="entry name" value="GFO_IDH_MocA"/>
    <property type="match status" value="1"/>
</dbReference>
<dbReference type="AlphaFoldDB" id="A0A3N6MCD6"/>
<dbReference type="RefSeq" id="WP_124153470.1">
    <property type="nucleotide sequence ID" value="NZ_RQIS01000022.1"/>
</dbReference>
<accession>A0A3N6MCD6</accession>
<dbReference type="EC" id="1.1.1.18" evidence="5"/>
<comment type="similarity">
    <text evidence="1">Belongs to the Gfo/Idh/MocA family.</text>
</comment>
<dbReference type="Pfam" id="PF02894">
    <property type="entry name" value="GFO_IDH_MocA_C"/>
    <property type="match status" value="1"/>
</dbReference>
<dbReference type="EMBL" id="RQIS01000022">
    <property type="protein sequence ID" value="RQH01554.1"/>
    <property type="molecule type" value="Genomic_DNA"/>
</dbReference>
<evidence type="ECO:0000259" key="3">
    <source>
        <dbReference type="Pfam" id="PF01408"/>
    </source>
</evidence>
<evidence type="ECO:0000256" key="2">
    <source>
        <dbReference type="ARBA" id="ARBA00023002"/>
    </source>
</evidence>
<dbReference type="InterPro" id="IPR004104">
    <property type="entry name" value="Gfo/Idh/MocA-like_OxRdtase_C"/>
</dbReference>
<dbReference type="GO" id="GO:0006740">
    <property type="term" value="P:NADPH regeneration"/>
    <property type="evidence" value="ECO:0007669"/>
    <property type="project" value="TreeGrafter"/>
</dbReference>
<dbReference type="InterPro" id="IPR036291">
    <property type="entry name" value="NAD(P)-bd_dom_sf"/>
</dbReference>
<dbReference type="GO" id="GO:0005737">
    <property type="term" value="C:cytoplasm"/>
    <property type="evidence" value="ECO:0007669"/>
    <property type="project" value="TreeGrafter"/>
</dbReference>
<evidence type="ECO:0000256" key="1">
    <source>
        <dbReference type="ARBA" id="ARBA00010928"/>
    </source>
</evidence>
<feature type="domain" description="Gfo/Idh/MocA-like oxidoreductase C-terminal" evidence="4">
    <location>
        <begin position="138"/>
        <end position="335"/>
    </location>
</feature>
<dbReference type="InterPro" id="IPR000683">
    <property type="entry name" value="Gfo/Idh/MocA-like_OxRdtase_N"/>
</dbReference>
<keyword evidence="2 5" id="KW-0560">Oxidoreductase</keyword>
<dbReference type="SUPFAM" id="SSF55347">
    <property type="entry name" value="Glyceraldehyde-3-phosphate dehydrogenase-like, C-terminal domain"/>
    <property type="match status" value="1"/>
</dbReference>
<dbReference type="SUPFAM" id="SSF51735">
    <property type="entry name" value="NAD(P)-binding Rossmann-fold domains"/>
    <property type="match status" value="1"/>
</dbReference>
<dbReference type="PANTHER" id="PTHR42840:SF3">
    <property type="entry name" value="BINDING ROSSMANN FOLD OXIDOREDUCTASE, PUTATIVE (AFU_ORTHOLOGUE AFUA_2G10240)-RELATED"/>
    <property type="match status" value="1"/>
</dbReference>
<dbReference type="Proteomes" id="UP000272778">
    <property type="component" value="Unassembled WGS sequence"/>
</dbReference>
<dbReference type="PANTHER" id="PTHR42840">
    <property type="entry name" value="NAD(P)-BINDING ROSSMANN-FOLD SUPERFAMILY PROTEIN-RELATED"/>
    <property type="match status" value="1"/>
</dbReference>
<evidence type="ECO:0000313" key="5">
    <source>
        <dbReference type="EMBL" id="RQH01554.1"/>
    </source>
</evidence>